<evidence type="ECO:0000313" key="2">
    <source>
        <dbReference type="Proteomes" id="UP001165685"/>
    </source>
</evidence>
<dbReference type="EMBL" id="JAQFWP010000009">
    <property type="protein sequence ID" value="MDA2804195.1"/>
    <property type="molecule type" value="Genomic_DNA"/>
</dbReference>
<gene>
    <name evidence="1" type="ORF">O4U47_06695</name>
</gene>
<accession>A0ABT4THR4</accession>
<protein>
    <recommendedName>
        <fullName evidence="3">Pyridoxamine 5'-phosphate oxidase family protein</fullName>
    </recommendedName>
</protein>
<reference evidence="1" key="1">
    <citation type="submission" date="2023-01" db="EMBL/GenBank/DDBJ databases">
        <title>Draft genome sequence of Nocardiopsis sp. LSu2-4 isolated from halophytes.</title>
        <authorList>
            <person name="Duangmal K."/>
            <person name="Chantavorakit T."/>
        </authorList>
    </citation>
    <scope>NUCLEOTIDE SEQUENCE</scope>
    <source>
        <strain evidence="1">LSu2-4</strain>
    </source>
</reference>
<organism evidence="1 2">
    <name type="scientific">Nocardiopsis suaedae</name>
    <dbReference type="NCBI Taxonomy" id="3018444"/>
    <lineage>
        <taxon>Bacteria</taxon>
        <taxon>Bacillati</taxon>
        <taxon>Actinomycetota</taxon>
        <taxon>Actinomycetes</taxon>
        <taxon>Streptosporangiales</taxon>
        <taxon>Nocardiopsidaceae</taxon>
        <taxon>Nocardiopsis</taxon>
    </lineage>
</organism>
<name>A0ABT4THR4_9ACTN</name>
<keyword evidence="2" id="KW-1185">Reference proteome</keyword>
<comment type="caution">
    <text evidence="1">The sequence shown here is derived from an EMBL/GenBank/DDBJ whole genome shotgun (WGS) entry which is preliminary data.</text>
</comment>
<sequence>MTAPDDISGAWRRAVTGELCWTGPTGPVGIPVVPLVLDGRPCAALPAAHLATADTLTSGRAAFALTSERHGGAPGMAAAGPVEVVADADGSLFTEHLLPQELVKHPPTRLRADSLMAQRENWWWLPRVVVVLSRVESERELPVRSAPGDAVLVRPARGSAEDPRVDVVTADAWPRGGADPAPVRLLDGSPPDGRGERALVFGHRHSPDFERWERWHRAGTLTGGRLSVEEAEGEPMGEVAPFGVLERLRNHRELVKACKAGVAALEARQGTGG</sequence>
<evidence type="ECO:0008006" key="3">
    <source>
        <dbReference type="Google" id="ProtNLM"/>
    </source>
</evidence>
<dbReference type="Proteomes" id="UP001165685">
    <property type="component" value="Unassembled WGS sequence"/>
</dbReference>
<dbReference type="RefSeq" id="WP_270676723.1">
    <property type="nucleotide sequence ID" value="NZ_JAQFWP010000009.1"/>
</dbReference>
<proteinExistence type="predicted"/>
<evidence type="ECO:0000313" key="1">
    <source>
        <dbReference type="EMBL" id="MDA2804195.1"/>
    </source>
</evidence>